<sequence>RTISNATSICVSCDELLSFPGFPAVASDDIDRLHFVKDKSSCCSSTDKILRMRIRKKMEGYEYNSGLSAGIEKLNNSFSIVNEFKDTSKPELSGTSLFCTGDLFLVCNNTIVNIKEIFVFQT</sequence>
<dbReference type="EMBL" id="CP111026">
    <property type="protein sequence ID" value="WAR27910.1"/>
    <property type="molecule type" value="Genomic_DNA"/>
</dbReference>
<protein>
    <submittedName>
        <fullName evidence="1">Uncharacterized protein</fullName>
    </submittedName>
</protein>
<evidence type="ECO:0000313" key="2">
    <source>
        <dbReference type="Proteomes" id="UP001164746"/>
    </source>
</evidence>
<proteinExistence type="predicted"/>
<name>A0ABY7G0D0_MYAAR</name>
<feature type="non-terminal residue" evidence="1">
    <location>
        <position position="1"/>
    </location>
</feature>
<accession>A0ABY7G0D0</accession>
<dbReference type="Proteomes" id="UP001164746">
    <property type="component" value="Chromosome 15"/>
</dbReference>
<evidence type="ECO:0000313" key="1">
    <source>
        <dbReference type="EMBL" id="WAR27910.1"/>
    </source>
</evidence>
<organism evidence="1 2">
    <name type="scientific">Mya arenaria</name>
    <name type="common">Soft-shell clam</name>
    <dbReference type="NCBI Taxonomy" id="6604"/>
    <lineage>
        <taxon>Eukaryota</taxon>
        <taxon>Metazoa</taxon>
        <taxon>Spiralia</taxon>
        <taxon>Lophotrochozoa</taxon>
        <taxon>Mollusca</taxon>
        <taxon>Bivalvia</taxon>
        <taxon>Autobranchia</taxon>
        <taxon>Heteroconchia</taxon>
        <taxon>Euheterodonta</taxon>
        <taxon>Imparidentia</taxon>
        <taxon>Neoheterodontei</taxon>
        <taxon>Myida</taxon>
        <taxon>Myoidea</taxon>
        <taxon>Myidae</taxon>
        <taxon>Mya</taxon>
    </lineage>
</organism>
<gene>
    <name evidence="1" type="ORF">MAR_013614</name>
</gene>
<reference evidence="1" key="1">
    <citation type="submission" date="2022-11" db="EMBL/GenBank/DDBJ databases">
        <title>Centuries of genome instability and evolution in soft-shell clam transmissible cancer (bioRxiv).</title>
        <authorList>
            <person name="Hart S.F.M."/>
            <person name="Yonemitsu M.A."/>
            <person name="Giersch R.M."/>
            <person name="Beal B.F."/>
            <person name="Arriagada G."/>
            <person name="Davis B.W."/>
            <person name="Ostrander E.A."/>
            <person name="Goff S.P."/>
            <person name="Metzger M.J."/>
        </authorList>
    </citation>
    <scope>NUCLEOTIDE SEQUENCE</scope>
    <source>
        <strain evidence="1">MELC-2E11</strain>
        <tissue evidence="1">Siphon/mantle</tissue>
    </source>
</reference>
<keyword evidence="2" id="KW-1185">Reference proteome</keyword>